<feature type="domain" description="CCHC-type" evidence="3">
    <location>
        <begin position="122"/>
        <end position="137"/>
    </location>
</feature>
<dbReference type="Proteomes" id="UP001159659">
    <property type="component" value="Unassembled WGS sequence"/>
</dbReference>
<sequence length="163" mass="18144">MDDGATMTQHLDKFDDLIVGLQSLGEPVDEARQLMVFLSSLPAEYEVIASIVENAKDITLIEVKEKLLKEYERQDKKGATECSLKDTTHGVKSKIVRVDKCERNNGRKENVSRKQSGFKGICFNCDKFGHMKRDCPDMKGPGKDDEDAVFAAGESRSSGLANR</sequence>
<dbReference type="InterPro" id="IPR001878">
    <property type="entry name" value="Znf_CCHC"/>
</dbReference>
<accession>A0AAV0SSF6</accession>
<dbReference type="Pfam" id="PF14223">
    <property type="entry name" value="Retrotran_gag_2"/>
    <property type="match status" value="1"/>
</dbReference>
<gene>
    <name evidence="4" type="ORF">PFR002_LOCUS1387</name>
</gene>
<feature type="compositionally biased region" description="Basic and acidic residues" evidence="2">
    <location>
        <begin position="134"/>
        <end position="143"/>
    </location>
</feature>
<keyword evidence="1" id="KW-0479">Metal-binding</keyword>
<proteinExistence type="predicted"/>
<dbReference type="Pfam" id="PF00098">
    <property type="entry name" value="zf-CCHC"/>
    <property type="match status" value="1"/>
</dbReference>
<evidence type="ECO:0000259" key="3">
    <source>
        <dbReference type="PROSITE" id="PS50158"/>
    </source>
</evidence>
<name>A0AAV0SSF6_9STRA</name>
<dbReference type="GO" id="GO:0003676">
    <property type="term" value="F:nucleic acid binding"/>
    <property type="evidence" value="ECO:0007669"/>
    <property type="project" value="InterPro"/>
</dbReference>
<dbReference type="SMART" id="SM00343">
    <property type="entry name" value="ZnF_C2HC"/>
    <property type="match status" value="1"/>
</dbReference>
<dbReference type="AlphaFoldDB" id="A0AAV0SSF6"/>
<protein>
    <recommendedName>
        <fullName evidence="3">CCHC-type domain-containing protein</fullName>
    </recommendedName>
</protein>
<dbReference type="EMBL" id="CANTFK010000141">
    <property type="protein sequence ID" value="CAI5707248.1"/>
    <property type="molecule type" value="Genomic_DNA"/>
</dbReference>
<organism evidence="4 5">
    <name type="scientific">Peronospora farinosa</name>
    <dbReference type="NCBI Taxonomy" id="134698"/>
    <lineage>
        <taxon>Eukaryota</taxon>
        <taxon>Sar</taxon>
        <taxon>Stramenopiles</taxon>
        <taxon>Oomycota</taxon>
        <taxon>Peronosporomycetes</taxon>
        <taxon>Peronosporales</taxon>
        <taxon>Peronosporaceae</taxon>
        <taxon>Peronospora</taxon>
    </lineage>
</organism>
<reference evidence="4" key="1">
    <citation type="submission" date="2022-12" db="EMBL/GenBank/DDBJ databases">
        <authorList>
            <person name="Webb A."/>
        </authorList>
    </citation>
    <scope>NUCLEOTIDE SEQUENCE</scope>
    <source>
        <strain evidence="4">Pf2</strain>
    </source>
</reference>
<dbReference type="InterPro" id="IPR036875">
    <property type="entry name" value="Znf_CCHC_sf"/>
</dbReference>
<dbReference type="Gene3D" id="4.10.60.10">
    <property type="entry name" value="Zinc finger, CCHC-type"/>
    <property type="match status" value="1"/>
</dbReference>
<evidence type="ECO:0000313" key="5">
    <source>
        <dbReference type="Proteomes" id="UP001159659"/>
    </source>
</evidence>
<evidence type="ECO:0000313" key="4">
    <source>
        <dbReference type="EMBL" id="CAI5707248.1"/>
    </source>
</evidence>
<comment type="caution">
    <text evidence="4">The sequence shown here is derived from an EMBL/GenBank/DDBJ whole genome shotgun (WGS) entry which is preliminary data.</text>
</comment>
<dbReference type="SUPFAM" id="SSF57756">
    <property type="entry name" value="Retrovirus zinc finger-like domains"/>
    <property type="match status" value="1"/>
</dbReference>
<feature type="region of interest" description="Disordered" evidence="2">
    <location>
        <begin position="134"/>
        <end position="163"/>
    </location>
</feature>
<evidence type="ECO:0000256" key="1">
    <source>
        <dbReference type="PROSITE-ProRule" id="PRU00047"/>
    </source>
</evidence>
<keyword evidence="1" id="KW-0863">Zinc-finger</keyword>
<keyword evidence="1" id="KW-0862">Zinc</keyword>
<dbReference type="GO" id="GO:0008270">
    <property type="term" value="F:zinc ion binding"/>
    <property type="evidence" value="ECO:0007669"/>
    <property type="project" value="UniProtKB-KW"/>
</dbReference>
<dbReference type="PROSITE" id="PS50158">
    <property type="entry name" value="ZF_CCHC"/>
    <property type="match status" value="1"/>
</dbReference>
<evidence type="ECO:0000256" key="2">
    <source>
        <dbReference type="SAM" id="MobiDB-lite"/>
    </source>
</evidence>